<dbReference type="GO" id="GO:0007018">
    <property type="term" value="P:microtubule-based movement"/>
    <property type="evidence" value="ECO:0007669"/>
    <property type="project" value="InterPro"/>
</dbReference>
<evidence type="ECO:0000313" key="5">
    <source>
        <dbReference type="Proteomes" id="UP000023152"/>
    </source>
</evidence>
<dbReference type="InterPro" id="IPR027640">
    <property type="entry name" value="Kinesin-like_fam"/>
</dbReference>
<dbReference type="PRINTS" id="PR00380">
    <property type="entry name" value="KINESINHEAVY"/>
</dbReference>
<dbReference type="GO" id="GO:0005875">
    <property type="term" value="C:microtubule associated complex"/>
    <property type="evidence" value="ECO:0007669"/>
    <property type="project" value="TreeGrafter"/>
</dbReference>
<name>X6NQL1_RETFI</name>
<feature type="non-terminal residue" evidence="4">
    <location>
        <position position="1"/>
    </location>
</feature>
<gene>
    <name evidence="4" type="ORF">RFI_08831</name>
</gene>
<keyword evidence="2" id="KW-0175">Coiled coil</keyword>
<dbReference type="Gene3D" id="3.40.850.10">
    <property type="entry name" value="Kinesin motor domain"/>
    <property type="match status" value="1"/>
</dbReference>
<dbReference type="OrthoDB" id="3176171at2759"/>
<dbReference type="InterPro" id="IPR027417">
    <property type="entry name" value="P-loop_NTPase"/>
</dbReference>
<evidence type="ECO:0000259" key="3">
    <source>
        <dbReference type="PROSITE" id="PS50067"/>
    </source>
</evidence>
<dbReference type="GO" id="GO:0008017">
    <property type="term" value="F:microtubule binding"/>
    <property type="evidence" value="ECO:0007669"/>
    <property type="project" value="InterPro"/>
</dbReference>
<dbReference type="PROSITE" id="PS50067">
    <property type="entry name" value="KINESIN_MOTOR_2"/>
    <property type="match status" value="1"/>
</dbReference>
<comment type="similarity">
    <text evidence="1">Belongs to the TRAFAC class myosin-kinesin ATPase superfamily. Kinesin family.</text>
</comment>
<accession>X6NQL1</accession>
<comment type="caution">
    <text evidence="4">The sequence shown here is derived from an EMBL/GenBank/DDBJ whole genome shotgun (WGS) entry which is preliminary data.</text>
</comment>
<feature type="domain" description="Kinesin motor" evidence="3">
    <location>
        <begin position="1"/>
        <end position="190"/>
    </location>
</feature>
<evidence type="ECO:0000256" key="1">
    <source>
        <dbReference type="PROSITE-ProRule" id="PRU00283"/>
    </source>
</evidence>
<dbReference type="PANTHER" id="PTHR47969">
    <property type="entry name" value="CHROMOSOME-ASSOCIATED KINESIN KIF4A-RELATED"/>
    <property type="match status" value="1"/>
</dbReference>
<dbReference type="GO" id="GO:0003777">
    <property type="term" value="F:microtubule motor activity"/>
    <property type="evidence" value="ECO:0007669"/>
    <property type="project" value="InterPro"/>
</dbReference>
<dbReference type="AlphaFoldDB" id="X6NQL1"/>
<feature type="non-terminal residue" evidence="4">
    <location>
        <position position="260"/>
    </location>
</feature>
<proteinExistence type="inferred from homology"/>
<evidence type="ECO:0000256" key="2">
    <source>
        <dbReference type="SAM" id="Coils"/>
    </source>
</evidence>
<dbReference type="GO" id="GO:0051231">
    <property type="term" value="P:spindle elongation"/>
    <property type="evidence" value="ECO:0007669"/>
    <property type="project" value="TreeGrafter"/>
</dbReference>
<dbReference type="GO" id="GO:0007052">
    <property type="term" value="P:mitotic spindle organization"/>
    <property type="evidence" value="ECO:0007669"/>
    <property type="project" value="TreeGrafter"/>
</dbReference>
<evidence type="ECO:0000313" key="4">
    <source>
        <dbReference type="EMBL" id="ETO28301.1"/>
    </source>
</evidence>
<protein>
    <submittedName>
        <fullName evidence="4">Kinesin-like protein FLA10</fullName>
    </submittedName>
</protein>
<dbReference type="Proteomes" id="UP000023152">
    <property type="component" value="Unassembled WGS sequence"/>
</dbReference>
<dbReference type="SUPFAM" id="SSF52540">
    <property type="entry name" value="P-loop containing nucleoside triphosphate hydrolases"/>
    <property type="match status" value="1"/>
</dbReference>
<dbReference type="InterPro" id="IPR036961">
    <property type="entry name" value="Kinesin_motor_dom_sf"/>
</dbReference>
<feature type="coiled-coil region" evidence="2">
    <location>
        <begin position="195"/>
        <end position="236"/>
    </location>
</feature>
<dbReference type="SMART" id="SM00129">
    <property type="entry name" value="KISc"/>
    <property type="match status" value="1"/>
</dbReference>
<dbReference type="EMBL" id="ASPP01006741">
    <property type="protein sequence ID" value="ETO28301.1"/>
    <property type="molecule type" value="Genomic_DNA"/>
</dbReference>
<dbReference type="PANTHER" id="PTHR47969:SF29">
    <property type="entry name" value="KINESIN-LIKE PROTEIN"/>
    <property type="match status" value="1"/>
</dbReference>
<keyword evidence="5" id="KW-1185">Reference proteome</keyword>
<sequence length="260" mass="29250">NFADDSIYVEHLRTLPIDSVKEFLEELNKCFRNRKVASHLLNAESSRSHMLAMLKIEQKFRDGIVKTSNLNFGDLGVCVCLYLHLSKQFVVVLITAGSEDIRKALGDSPDPERLKEAIAINSSLTALTTCINDIVHKKKPTHRVHPLTHILKDSLGGNSKATVVVCCSSHMMNRNETIRTLRFAEAAKQVKNKAKINTELGKTAMQNRLKELERENKELNSKVVELQALLDVVRSQKRQTATENKLVGLKEMRQSATTSF</sequence>
<dbReference type="GO" id="GO:0005524">
    <property type="term" value="F:ATP binding"/>
    <property type="evidence" value="ECO:0007669"/>
    <property type="project" value="InterPro"/>
</dbReference>
<comment type="caution">
    <text evidence="1">Lacks conserved residue(s) required for the propagation of feature annotation.</text>
</comment>
<dbReference type="Pfam" id="PF00225">
    <property type="entry name" value="Kinesin"/>
    <property type="match status" value="1"/>
</dbReference>
<organism evidence="4 5">
    <name type="scientific">Reticulomyxa filosa</name>
    <dbReference type="NCBI Taxonomy" id="46433"/>
    <lineage>
        <taxon>Eukaryota</taxon>
        <taxon>Sar</taxon>
        <taxon>Rhizaria</taxon>
        <taxon>Retaria</taxon>
        <taxon>Foraminifera</taxon>
        <taxon>Monothalamids</taxon>
        <taxon>Reticulomyxidae</taxon>
        <taxon>Reticulomyxa</taxon>
    </lineage>
</organism>
<reference evidence="4 5" key="1">
    <citation type="journal article" date="2013" name="Curr. Biol.">
        <title>The Genome of the Foraminiferan Reticulomyxa filosa.</title>
        <authorList>
            <person name="Glockner G."/>
            <person name="Hulsmann N."/>
            <person name="Schleicher M."/>
            <person name="Noegel A.A."/>
            <person name="Eichinger L."/>
            <person name="Gallinger C."/>
            <person name="Pawlowski J."/>
            <person name="Sierra R."/>
            <person name="Euteneuer U."/>
            <person name="Pillet L."/>
            <person name="Moustafa A."/>
            <person name="Platzer M."/>
            <person name="Groth M."/>
            <person name="Szafranski K."/>
            <person name="Schliwa M."/>
        </authorList>
    </citation>
    <scope>NUCLEOTIDE SEQUENCE [LARGE SCALE GENOMIC DNA]</scope>
</reference>
<dbReference type="InterPro" id="IPR001752">
    <property type="entry name" value="Kinesin_motor_dom"/>
</dbReference>